<dbReference type="GO" id="GO:0030448">
    <property type="term" value="P:hyphal growth"/>
    <property type="evidence" value="ECO:0007669"/>
    <property type="project" value="TreeGrafter"/>
</dbReference>
<evidence type="ECO:0000256" key="1">
    <source>
        <dbReference type="ARBA" id="ARBA00004191"/>
    </source>
</evidence>
<dbReference type="InterPro" id="IPR043063">
    <property type="entry name" value="Agglutinin-like_N_N2"/>
</dbReference>
<comment type="similarity">
    <text evidence="3">Belongs to the ALS family.</text>
</comment>
<evidence type="ECO:0000256" key="17">
    <source>
        <dbReference type="SAM" id="SignalP"/>
    </source>
</evidence>
<keyword evidence="5" id="KW-0134">Cell wall</keyword>
<dbReference type="SMART" id="SM01056">
    <property type="entry name" value="Candida_ALS_N"/>
    <property type="match status" value="1"/>
</dbReference>
<dbReference type="VEuPathDB" id="FungiDB:CTRG_01030"/>
<evidence type="ECO:0000256" key="13">
    <source>
        <dbReference type="ARBA" id="ARBA00023157"/>
    </source>
</evidence>
<dbReference type="InterPro" id="IPR011252">
    <property type="entry name" value="Fibrogen-bd_dom1"/>
</dbReference>
<reference evidence="19" key="1">
    <citation type="submission" date="2017-09" db="EMBL/GenBank/DDBJ databases">
        <title>Polymorphism analysis of virulent-related genes among clinical Candida tropicalis isolates.</title>
        <authorList>
            <person name="Wu Y."/>
        </authorList>
    </citation>
    <scope>NUCLEOTIDE SEQUENCE</scope>
    <source>
        <strain evidence="19">ZRCT07</strain>
    </source>
</reference>
<dbReference type="GO" id="GO:0098552">
    <property type="term" value="C:side of membrane"/>
    <property type="evidence" value="ECO:0007669"/>
    <property type="project" value="UniProtKB-KW"/>
</dbReference>
<keyword evidence="15" id="KW-0449">Lipoprotein</keyword>
<evidence type="ECO:0000256" key="11">
    <source>
        <dbReference type="ARBA" id="ARBA00023026"/>
    </source>
</evidence>
<comment type="subcellular location">
    <subcellularLocation>
        <location evidence="2">Cell membrane</location>
        <topology evidence="2">Lipid-anchor</topology>
        <topology evidence="2">GPI-anchor</topology>
    </subcellularLocation>
    <subcellularLocation>
        <location evidence="1">Secreted</location>
        <location evidence="1">Cell wall</location>
    </subcellularLocation>
</comment>
<keyword evidence="8 17" id="KW-0732">Signal</keyword>
<evidence type="ECO:0000256" key="16">
    <source>
        <dbReference type="SAM" id="MobiDB-lite"/>
    </source>
</evidence>
<dbReference type="GO" id="GO:0030446">
    <property type="term" value="C:hyphal cell wall"/>
    <property type="evidence" value="ECO:0007669"/>
    <property type="project" value="TreeGrafter"/>
</dbReference>
<feature type="domain" description="Agglutinin-like protein N-terminal" evidence="18">
    <location>
        <begin position="54"/>
        <end position="295"/>
    </location>
</feature>
<gene>
    <name evidence="19" type="primary">ALST2</name>
</gene>
<evidence type="ECO:0000256" key="2">
    <source>
        <dbReference type="ARBA" id="ARBA00004609"/>
    </source>
</evidence>
<evidence type="ECO:0000256" key="4">
    <source>
        <dbReference type="ARBA" id="ARBA00022475"/>
    </source>
</evidence>
<feature type="region of interest" description="Disordered" evidence="16">
    <location>
        <begin position="793"/>
        <end position="818"/>
    </location>
</feature>
<dbReference type="VEuPathDB" id="FungiDB:CTMYA2_042380"/>
<dbReference type="GO" id="GO:0009986">
    <property type="term" value="C:cell surface"/>
    <property type="evidence" value="ECO:0007669"/>
    <property type="project" value="TreeGrafter"/>
</dbReference>
<dbReference type="GO" id="GO:0044011">
    <property type="term" value="P:single-species biofilm formation on inanimate substrate"/>
    <property type="evidence" value="ECO:0007669"/>
    <property type="project" value="TreeGrafter"/>
</dbReference>
<keyword evidence="7" id="KW-0336">GPI-anchor</keyword>
<dbReference type="GO" id="GO:0005886">
    <property type="term" value="C:plasma membrane"/>
    <property type="evidence" value="ECO:0007669"/>
    <property type="project" value="UniProtKB-SubCell"/>
</dbReference>
<dbReference type="InterPro" id="IPR033504">
    <property type="entry name" value="ALS"/>
</dbReference>
<keyword evidence="6" id="KW-0964">Secreted</keyword>
<keyword evidence="9" id="KW-0677">Repeat</keyword>
<proteinExistence type="inferred from homology"/>
<evidence type="ECO:0000256" key="10">
    <source>
        <dbReference type="ARBA" id="ARBA00022889"/>
    </source>
</evidence>
<dbReference type="GO" id="GO:0043710">
    <property type="term" value="P:cell adhesion involved in multi-species biofilm formation"/>
    <property type="evidence" value="ECO:0007669"/>
    <property type="project" value="TreeGrafter"/>
</dbReference>
<evidence type="ECO:0000256" key="3">
    <source>
        <dbReference type="ARBA" id="ARBA00007021"/>
    </source>
</evidence>
<evidence type="ECO:0000256" key="7">
    <source>
        <dbReference type="ARBA" id="ARBA00022622"/>
    </source>
</evidence>
<accession>A0A345ZDA4</accession>
<feature type="chain" id="PRO_5016699531" evidence="17">
    <location>
        <begin position="20"/>
        <end position="1356"/>
    </location>
</feature>
<sequence length="1356" mass="145347">MFVFRLYLLLLVFLSEVTPKELSDVFTSFNSLTFTDAGYGYRGPSNPTWHAKLSWNLNGAYARPGDTFGLVLPHVFKFVTAQSYFTLSAGGVTYAICDFQPGELFTTFSSIKCTVSEKLNPNIEAFGTITFPFAFGVGGSGSDTDLVNSNSFTTGENRVTFKHGSKDLCIDVDFQGSPAKTTDLLSYGRIIPSLRKISHLLTSADSPNGYKSGKLGLASSDAGLGIDCDSVHVGITNMLNPWNQPMNAESFSYTTQCSEEEIMITFNEVPEGYRPFFDVLFSHTASDIFTMLYTNEYVGADGVTYDASMKKAWKSYQDSLPSGDGAIIIVTTRTGTQSTTAVSTLPYDPEIDLTKTIEVLVPIPTTTTTTSYLGVSTYYSTITATIGATATVIVDEPYHTTTTITTCWDDKGATTFTQIAESHSVDTIYIKTQHQNPTFTTTLFEDVPKLTTVTRKQPCGGIDTLSILYPNNPFTTYTTIKADAVVPTTYTETDTHGGTDTVVVVYPPNPTITTTGFDTVEELTTTTQTDTHGGTDTVVVVYPPNPTITTTGFDTVEELTTTTQTDTHGGTDTVVVVYPPNPTITTTGFDTVEELTTTTQTDTHGGTDTVVIIFPHNPFTTYTTIKADAVVPTTYTETDTHGGTDTVVVVYPPNPTITTTGFDTVEELTTTTQTDTHGGTDTVVVVYPPNPTITTTGFDTVEELTTTTQTDTQGGTDTVIVVYPPNPLTTRTEIDSNLFEPTTYTETDTHGGTDTVVEVLISLSQSNGIGHDISMRTVTYSTSLQGGSLVVSDHLSSETTESEVDGSQSTDPGDDEFITNDITEATYSTNVDEVNESLVSDFSNESTDFYTTAEGIIFTSGGIMEDELFPSDSVSSELLPLSSGIHNSTQLDSTLITDEVLTTLTDVETSSLDLSSDLSDDILDSTSDDIEYNSKESVVSSYSESTEISVIILHTSSIAAADPITSSDNVSGSTAIDYELQTTNITNSDDVSTVVPGIDISESVTSSDDVSVDNYESASSSSALEQITQSSEYILTTSTFSTMTPKYENITYPGSLAAPGPIYSDGALVGASTEVDGFISSISFINEESLSTSGIGTTESYSFDSSTFSYHPTSVAITIPADETVTVIECSSDCTLSISGGSINEDGNETDVIVVCTTCGSSYLTDEIIEMVTECTSSCSLTSSSQSIVSKMGVIQSSLSDCGAISCGKNHDVGLSHTTRVNGIATDKPEVEDNDGHTTLIHSNPEINDQHDEIEKGNDVNQNHNIGQDDGLNQSEEVDHVDYVSVTVKPYSDSTLSTAILDYGQKYSILSKGSFESNSLSHTTGPTNISNYEGSASYFKMSCLLVYIYSFLSILI</sequence>
<evidence type="ECO:0000259" key="18">
    <source>
        <dbReference type="SMART" id="SM01056"/>
    </source>
</evidence>
<dbReference type="Gene3D" id="2.60.40.1280">
    <property type="match status" value="1"/>
</dbReference>
<protein>
    <submittedName>
        <fullName evidence="19">Agglutinin-like protein</fullName>
    </submittedName>
</protein>
<dbReference type="GO" id="GO:0043709">
    <property type="term" value="P:cell adhesion involved in single-species biofilm formation"/>
    <property type="evidence" value="ECO:0007669"/>
    <property type="project" value="TreeGrafter"/>
</dbReference>
<evidence type="ECO:0000256" key="15">
    <source>
        <dbReference type="ARBA" id="ARBA00023288"/>
    </source>
</evidence>
<dbReference type="GO" id="GO:0030445">
    <property type="term" value="C:yeast-form cell wall"/>
    <property type="evidence" value="ECO:0007669"/>
    <property type="project" value="TreeGrafter"/>
</dbReference>
<evidence type="ECO:0000256" key="5">
    <source>
        <dbReference type="ARBA" id="ARBA00022512"/>
    </source>
</evidence>
<keyword evidence="11" id="KW-0843">Virulence</keyword>
<evidence type="ECO:0000256" key="6">
    <source>
        <dbReference type="ARBA" id="ARBA00022525"/>
    </source>
</evidence>
<dbReference type="Pfam" id="PF11766">
    <property type="entry name" value="Candida_ALS_N"/>
    <property type="match status" value="1"/>
</dbReference>
<dbReference type="EMBL" id="MF924736">
    <property type="protein sequence ID" value="AXK68416.1"/>
    <property type="molecule type" value="Genomic_DNA"/>
</dbReference>
<dbReference type="Gene3D" id="2.60.40.2430">
    <property type="entry name" value="Agglutinin-like protein, N-terminal domain, N2 subdomain"/>
    <property type="match status" value="1"/>
</dbReference>
<evidence type="ECO:0000256" key="9">
    <source>
        <dbReference type="ARBA" id="ARBA00022737"/>
    </source>
</evidence>
<name>A0A345ZDA4_CANTR</name>
<feature type="signal peptide" evidence="17">
    <location>
        <begin position="1"/>
        <end position="19"/>
    </location>
</feature>
<evidence type="ECO:0000256" key="14">
    <source>
        <dbReference type="ARBA" id="ARBA00023180"/>
    </source>
</evidence>
<dbReference type="PANTHER" id="PTHR33793">
    <property type="entry name" value="ALPHA-AGGLUTININ"/>
    <property type="match status" value="1"/>
</dbReference>
<evidence type="ECO:0000256" key="8">
    <source>
        <dbReference type="ARBA" id="ARBA00022729"/>
    </source>
</evidence>
<dbReference type="PANTHER" id="PTHR33793:SF2">
    <property type="entry name" value="AGGLUTININ-LIKE PROTEIN 6"/>
    <property type="match status" value="1"/>
</dbReference>
<dbReference type="GO" id="GO:0098609">
    <property type="term" value="P:cell-cell adhesion"/>
    <property type="evidence" value="ECO:0007669"/>
    <property type="project" value="TreeGrafter"/>
</dbReference>
<evidence type="ECO:0000256" key="12">
    <source>
        <dbReference type="ARBA" id="ARBA00023136"/>
    </source>
</evidence>
<keyword evidence="4" id="KW-1003">Cell membrane</keyword>
<dbReference type="InterPro" id="IPR024672">
    <property type="entry name" value="Agglutinin-like_N"/>
</dbReference>
<organism evidence="19">
    <name type="scientific">Candida tropicalis</name>
    <name type="common">Yeast</name>
    <dbReference type="NCBI Taxonomy" id="5482"/>
    <lineage>
        <taxon>Eukaryota</taxon>
        <taxon>Fungi</taxon>
        <taxon>Dikarya</taxon>
        <taxon>Ascomycota</taxon>
        <taxon>Saccharomycotina</taxon>
        <taxon>Pichiomycetes</taxon>
        <taxon>Debaryomycetaceae</taxon>
        <taxon>Candida/Lodderomyces clade</taxon>
        <taxon>Candida</taxon>
    </lineage>
</organism>
<dbReference type="GO" id="GO:1903561">
    <property type="term" value="C:extracellular vesicle"/>
    <property type="evidence" value="ECO:0007669"/>
    <property type="project" value="TreeGrafter"/>
</dbReference>
<dbReference type="InterPro" id="IPR008966">
    <property type="entry name" value="Adhesion_dom_sf"/>
</dbReference>
<dbReference type="Pfam" id="PF05792">
    <property type="entry name" value="Candida_ALS"/>
    <property type="match status" value="7"/>
</dbReference>
<keyword evidence="12" id="KW-0472">Membrane</keyword>
<dbReference type="InterPro" id="IPR008440">
    <property type="entry name" value="Agglutinin-like_ALS_rpt"/>
</dbReference>
<keyword evidence="14" id="KW-0325">Glycoprotein</keyword>
<dbReference type="SUPFAM" id="SSF49401">
    <property type="entry name" value="Bacterial adhesins"/>
    <property type="match status" value="1"/>
</dbReference>
<keyword evidence="13" id="KW-1015">Disulfide bond</keyword>
<evidence type="ECO:0000313" key="19">
    <source>
        <dbReference type="EMBL" id="AXK68416.1"/>
    </source>
</evidence>
<keyword evidence="10" id="KW-0130">Cell adhesion</keyword>